<dbReference type="EC" id="2.7.7.7" evidence="1"/>
<protein>
    <recommendedName>
        <fullName evidence="1">DNA-directed DNA polymerase</fullName>
        <ecNumber evidence="1">2.7.7.7</ecNumber>
    </recommendedName>
</protein>
<dbReference type="Gene3D" id="1.10.132.60">
    <property type="entry name" value="DNA polymerase family B, C-terminal domain"/>
    <property type="match status" value="1"/>
</dbReference>
<reference evidence="5 6" key="1">
    <citation type="submission" date="2021-06" db="EMBL/GenBank/DDBJ databases">
        <authorList>
            <person name="Kallberg Y."/>
            <person name="Tangrot J."/>
            <person name="Rosling A."/>
        </authorList>
    </citation>
    <scope>NUCLEOTIDE SEQUENCE [LARGE SCALE GENOMIC DNA]</scope>
    <source>
        <strain evidence="5 6">120-4 pot B 10/14</strain>
    </source>
</reference>
<feature type="non-terminal residue" evidence="5">
    <location>
        <position position="1"/>
    </location>
</feature>
<evidence type="ECO:0000313" key="6">
    <source>
        <dbReference type="Proteomes" id="UP000789901"/>
    </source>
</evidence>
<evidence type="ECO:0000256" key="1">
    <source>
        <dbReference type="ARBA" id="ARBA00012417"/>
    </source>
</evidence>
<keyword evidence="2" id="KW-0808">Transferase</keyword>
<comment type="caution">
    <text evidence="5">The sequence shown here is derived from an EMBL/GenBank/DDBJ whole genome shotgun (WGS) entry which is preliminary data.</text>
</comment>
<keyword evidence="4" id="KW-0239">DNA-directed DNA polymerase</keyword>
<evidence type="ECO:0000256" key="3">
    <source>
        <dbReference type="ARBA" id="ARBA00022695"/>
    </source>
</evidence>
<dbReference type="InterPro" id="IPR042087">
    <property type="entry name" value="DNA_pol_B_thumb"/>
</dbReference>
<proteinExistence type="predicted"/>
<feature type="non-terminal residue" evidence="5">
    <location>
        <position position="49"/>
    </location>
</feature>
<accession>A0ABN7XMS8</accession>
<keyword evidence="6" id="KW-1185">Reference proteome</keyword>
<name>A0ABN7XMS8_GIGMA</name>
<evidence type="ECO:0000256" key="4">
    <source>
        <dbReference type="ARBA" id="ARBA00022932"/>
    </source>
</evidence>
<sequence length="49" mass="5689">GVDIVKRGQSKLFRDVGKEIMNRTLKVGNKETIYQIVEKVLWKNVEKLS</sequence>
<dbReference type="EMBL" id="CAJVQB010161460">
    <property type="protein sequence ID" value="CAG8856579.1"/>
    <property type="molecule type" value="Genomic_DNA"/>
</dbReference>
<evidence type="ECO:0000313" key="5">
    <source>
        <dbReference type="EMBL" id="CAG8856579.1"/>
    </source>
</evidence>
<dbReference type="Proteomes" id="UP000789901">
    <property type="component" value="Unassembled WGS sequence"/>
</dbReference>
<keyword evidence="3" id="KW-0548">Nucleotidyltransferase</keyword>
<evidence type="ECO:0000256" key="2">
    <source>
        <dbReference type="ARBA" id="ARBA00022679"/>
    </source>
</evidence>
<gene>
    <name evidence="5" type="ORF">GMARGA_LOCUS45400</name>
</gene>
<organism evidence="5 6">
    <name type="scientific">Gigaspora margarita</name>
    <dbReference type="NCBI Taxonomy" id="4874"/>
    <lineage>
        <taxon>Eukaryota</taxon>
        <taxon>Fungi</taxon>
        <taxon>Fungi incertae sedis</taxon>
        <taxon>Mucoromycota</taxon>
        <taxon>Glomeromycotina</taxon>
        <taxon>Glomeromycetes</taxon>
        <taxon>Diversisporales</taxon>
        <taxon>Gigasporaceae</taxon>
        <taxon>Gigaspora</taxon>
    </lineage>
</organism>